<comment type="caution">
    <text evidence="1">The sequence shown here is derived from an EMBL/GenBank/DDBJ whole genome shotgun (WGS) entry which is preliminary data.</text>
</comment>
<sequence>MTTRLSPVDVAALKTAMRLLVEDVGGIDAAASVSRLAASSIAESYDPHRANRMPAVDVVADLEAVGGTPRVTAILASMAGRRLVPIVPARGRVGRSIAEVLTSSSEVGAAYVTATADGKLSRAERQRIATEVLELLAACEQATAVLLNDAEE</sequence>
<keyword evidence="2" id="KW-1185">Reference proteome</keyword>
<dbReference type="Proteomes" id="UP000661507">
    <property type="component" value="Unassembled WGS sequence"/>
</dbReference>
<evidence type="ECO:0000313" key="2">
    <source>
        <dbReference type="Proteomes" id="UP000661507"/>
    </source>
</evidence>
<protein>
    <submittedName>
        <fullName evidence="1">Uncharacterized protein</fullName>
    </submittedName>
</protein>
<proteinExistence type="predicted"/>
<dbReference type="AlphaFoldDB" id="A0A917KL80"/>
<reference evidence="1" key="2">
    <citation type="submission" date="2020-09" db="EMBL/GenBank/DDBJ databases">
        <authorList>
            <person name="Sun Q."/>
            <person name="Zhou Y."/>
        </authorList>
    </citation>
    <scope>NUCLEOTIDE SEQUENCE</scope>
    <source>
        <strain evidence="1">CGMCC 1.3617</strain>
    </source>
</reference>
<accession>A0A917KL80</accession>
<dbReference type="EMBL" id="BMKW01000005">
    <property type="protein sequence ID" value="GGJ14043.1"/>
    <property type="molecule type" value="Genomic_DNA"/>
</dbReference>
<evidence type="ECO:0000313" key="1">
    <source>
        <dbReference type="EMBL" id="GGJ14043.1"/>
    </source>
</evidence>
<reference evidence="1" key="1">
    <citation type="journal article" date="2014" name="Int. J. Syst. Evol. Microbiol.">
        <title>Complete genome sequence of Corynebacterium casei LMG S-19264T (=DSM 44701T), isolated from a smear-ripened cheese.</title>
        <authorList>
            <consortium name="US DOE Joint Genome Institute (JGI-PGF)"/>
            <person name="Walter F."/>
            <person name="Albersmeier A."/>
            <person name="Kalinowski J."/>
            <person name="Ruckert C."/>
        </authorList>
    </citation>
    <scope>NUCLEOTIDE SEQUENCE</scope>
    <source>
        <strain evidence="1">CGMCC 1.3617</strain>
    </source>
</reference>
<organism evidence="1 2">
    <name type="scientific">Neoroseomonas lacus</name>
    <dbReference type="NCBI Taxonomy" id="287609"/>
    <lineage>
        <taxon>Bacteria</taxon>
        <taxon>Pseudomonadati</taxon>
        <taxon>Pseudomonadota</taxon>
        <taxon>Alphaproteobacteria</taxon>
        <taxon>Acetobacterales</taxon>
        <taxon>Acetobacteraceae</taxon>
        <taxon>Neoroseomonas</taxon>
    </lineage>
</organism>
<gene>
    <name evidence="1" type="ORF">GCM10011320_21640</name>
</gene>
<name>A0A917KL80_9PROT</name>
<dbReference type="RefSeq" id="WP_188967070.1">
    <property type="nucleotide sequence ID" value="NZ_BMKW01000005.1"/>
</dbReference>